<comment type="caution">
    <text evidence="1">The sequence shown here is derived from an EMBL/GenBank/DDBJ whole genome shotgun (WGS) entry which is preliminary data.</text>
</comment>
<accession>A0ABW3QJG9</accession>
<gene>
    <name evidence="1" type="ORF">ACFQ4C_17930</name>
</gene>
<dbReference type="RefSeq" id="WP_265990835.1">
    <property type="nucleotide sequence ID" value="NZ_CP110973.1"/>
</dbReference>
<evidence type="ECO:0000313" key="2">
    <source>
        <dbReference type="Proteomes" id="UP001597116"/>
    </source>
</evidence>
<keyword evidence="2" id="KW-1185">Reference proteome</keyword>
<dbReference type="EMBL" id="JBHTLP010000011">
    <property type="protein sequence ID" value="MFD1143011.1"/>
    <property type="molecule type" value="Genomic_DNA"/>
</dbReference>
<protein>
    <submittedName>
        <fullName evidence="1">Uncharacterized protein</fullName>
    </submittedName>
</protein>
<name>A0ABW3QJG9_9BACT</name>
<sequence length="212" mass="24439">MVSPNLESRKSEITFLMKKYQEVLVRLIKLRDYVAQYDNKLATIAIMPHGRPDDTVKMLAFFMSAKPSLPAFDPNTPSFLHILTDDLLPHLVDEMIDHYERLIESQQDVLREVLAMQDSPEPVFDWQTSTTSAENAPPVVNFLINELKALPTATVYVRVKRQSGFENWEVKMDAHTNITIHPKRYPAFSYSRRPSTAERRAEHVFTYSCPIA</sequence>
<organism evidence="1 2">
    <name type="scientific">Larkinella insperata</name>
    <dbReference type="NCBI Taxonomy" id="332158"/>
    <lineage>
        <taxon>Bacteria</taxon>
        <taxon>Pseudomonadati</taxon>
        <taxon>Bacteroidota</taxon>
        <taxon>Cytophagia</taxon>
        <taxon>Cytophagales</taxon>
        <taxon>Spirosomataceae</taxon>
        <taxon>Larkinella</taxon>
    </lineage>
</organism>
<evidence type="ECO:0000313" key="1">
    <source>
        <dbReference type="EMBL" id="MFD1143011.1"/>
    </source>
</evidence>
<reference evidence="2" key="1">
    <citation type="journal article" date="2019" name="Int. J. Syst. Evol. Microbiol.">
        <title>The Global Catalogue of Microorganisms (GCM) 10K type strain sequencing project: providing services to taxonomists for standard genome sequencing and annotation.</title>
        <authorList>
            <consortium name="The Broad Institute Genomics Platform"/>
            <consortium name="The Broad Institute Genome Sequencing Center for Infectious Disease"/>
            <person name="Wu L."/>
            <person name="Ma J."/>
        </authorList>
    </citation>
    <scope>NUCLEOTIDE SEQUENCE [LARGE SCALE GENOMIC DNA]</scope>
    <source>
        <strain evidence="2">CCUG 55608</strain>
    </source>
</reference>
<dbReference type="Proteomes" id="UP001597116">
    <property type="component" value="Unassembled WGS sequence"/>
</dbReference>
<proteinExistence type="predicted"/>